<proteinExistence type="predicted"/>
<keyword evidence="1" id="KW-1133">Transmembrane helix</keyword>
<reference evidence="2 3" key="1">
    <citation type="submission" date="2018-02" db="EMBL/GenBank/DDBJ databases">
        <title>Comparative genomes isolates from brazilian mangrove.</title>
        <authorList>
            <person name="Araujo J.E."/>
            <person name="Taketani R.G."/>
            <person name="Silva M.C.P."/>
            <person name="Loureco M.V."/>
            <person name="Andreote F.D."/>
        </authorList>
    </citation>
    <scope>NUCLEOTIDE SEQUENCE [LARGE SCALE GENOMIC DNA]</scope>
    <source>
        <strain evidence="2 3">Nap-Phe MGV</strain>
    </source>
</reference>
<protein>
    <submittedName>
        <fullName evidence="2">Uncharacterized protein</fullName>
    </submittedName>
</protein>
<comment type="caution">
    <text evidence="2">The sequence shown here is derived from an EMBL/GenBank/DDBJ whole genome shotgun (WGS) entry which is preliminary data.</text>
</comment>
<keyword evidence="1" id="KW-0472">Membrane</keyword>
<dbReference type="AlphaFoldDB" id="A0A2S8GC11"/>
<sequence>MHESTEQASHNDSHAAETPVYDDLNTPIIGLVGFLSAVITFICVIGLQAAYLQYRAGNESLRYEVGQMPNKLTVRLETVESIQSAQLGKLHSGYSWVDKKAGTIGMPIEQAMKVVAEQYESK</sequence>
<dbReference type="EMBL" id="PUHZ01000025">
    <property type="protein sequence ID" value="PQO41998.1"/>
    <property type="molecule type" value="Genomic_DNA"/>
</dbReference>
<feature type="transmembrane region" description="Helical" evidence="1">
    <location>
        <begin position="28"/>
        <end position="52"/>
    </location>
</feature>
<organism evidence="2 3">
    <name type="scientific">Blastopirellula marina</name>
    <dbReference type="NCBI Taxonomy" id="124"/>
    <lineage>
        <taxon>Bacteria</taxon>
        <taxon>Pseudomonadati</taxon>
        <taxon>Planctomycetota</taxon>
        <taxon>Planctomycetia</taxon>
        <taxon>Pirellulales</taxon>
        <taxon>Pirellulaceae</taxon>
        <taxon>Blastopirellula</taxon>
    </lineage>
</organism>
<gene>
    <name evidence="2" type="ORF">C5Y93_26940</name>
</gene>
<accession>A0A2S8GC11</accession>
<keyword evidence="1" id="KW-0812">Transmembrane</keyword>
<dbReference type="OrthoDB" id="290157at2"/>
<evidence type="ECO:0000256" key="1">
    <source>
        <dbReference type="SAM" id="Phobius"/>
    </source>
</evidence>
<name>A0A2S8GC11_9BACT</name>
<dbReference type="Proteomes" id="UP000237819">
    <property type="component" value="Unassembled WGS sequence"/>
</dbReference>
<dbReference type="RefSeq" id="WP_105338575.1">
    <property type="nucleotide sequence ID" value="NZ_PUHZ01000025.1"/>
</dbReference>
<evidence type="ECO:0000313" key="3">
    <source>
        <dbReference type="Proteomes" id="UP000237819"/>
    </source>
</evidence>
<evidence type="ECO:0000313" key="2">
    <source>
        <dbReference type="EMBL" id="PQO41998.1"/>
    </source>
</evidence>